<dbReference type="GO" id="GO:0030246">
    <property type="term" value="F:carbohydrate binding"/>
    <property type="evidence" value="ECO:0007669"/>
    <property type="project" value="InterPro"/>
</dbReference>
<dbReference type="AlphaFoldDB" id="A0A9X4QRU5"/>
<dbReference type="InterPro" id="IPR011050">
    <property type="entry name" value="Pectin_lyase_fold/virulence"/>
</dbReference>
<dbReference type="SUPFAM" id="SSF49785">
    <property type="entry name" value="Galactose-binding domain-like"/>
    <property type="match status" value="1"/>
</dbReference>
<proteinExistence type="predicted"/>
<dbReference type="InterPro" id="IPR012334">
    <property type="entry name" value="Pectin_lyas_fold"/>
</dbReference>
<dbReference type="SUPFAM" id="SSF51126">
    <property type="entry name" value="Pectin lyase-like"/>
    <property type="match status" value="1"/>
</dbReference>
<dbReference type="InterPro" id="IPR006584">
    <property type="entry name" value="Cellulose-bd_IV"/>
</dbReference>
<sequence>MSMSIRKRWSVTPRRAAVVLLALLLLLPGVPGGFKAYADTTRDAFATQQAEGYDAANGVRITNDVINDLRGGSWARYDDVDFASGAKDVVLKIGLPDNAAGYKVEIRLDALDGQLIGTLITQSTGGYGKPAEQATTVQTVGGVHDVFLVFVGGVGIGNLDWFKFNGSYSVTDTAPPVTTGALTGEYTGTYYKSAVTATLSAIDYYSGVASTVYSLDGGTNWQAYSSPLKFNLEGVYELQYKSIDKAGNTETAKSLSFTLDELPLPSLFQVTQTVLPGEIAMLIGENLGTVTSVVYERLADDNVDAAEPAYVRLPHPDAPFNADDDPRAVTPEWEANAGETLDLLQPGQQSLKFKIPEDAEPGVYAVHPIVEGKETPVIYLNAPDIVWAQGDQGVSATPGGWVRLNGRNLSVTGKTPQIVLEAVSGGALTRLAASKTLDAYSVEANLPPSLAEGDYRVYLHNGTGGATAWSNSALLHVEAAQAWPQTVYNVKDYGATGNGTTNDTASVMDALAAAEAGGGGIVYFPRGRYHLTRELAVPTRTVIRGESQRLTQVFWSPYEWELNELPAALLTGTHDFAVEDISLQATRTGNIIVSDVSTPAAGNVFIRRVRINANPFAGHVTPDVEKLIADEVRARGTIDALRIGGKNVQIVDSSIYSPNRPLNLDKAEGALVRGNTFYNGLSGWYSLSAPDGLIFEDNRIIGADMTSTGGGVDKPTNHKAQNIYFARNSFKNSVGWDREAMTNDGGSGAYYGKIGTIDGTTLTLPNGGSAASWVAGAWNGGGGVFILSGKGAGQFRAIVSHTKDVVTLDSPFEFQPDATSVISITAIQRDGIYVENTFDNTGYFQFYGGAVNMVFDGNQMTQAGGFNAWGRFLYNGYQPDWYIDVVGNTFVDGNYSHFYGINDRWSGSTTLRITAQGNDTLQIGTTVRRNQLKDASTISIAGGTPLSSMRDIVVGGNTIQDADKGISVFGGVEGVVLDGNQFSGVATPLAITQQLLDGGKVLVLPD</sequence>
<keyword evidence="4" id="KW-1185">Reference proteome</keyword>
<dbReference type="SMART" id="SM00606">
    <property type="entry name" value="CBD_IV"/>
    <property type="match status" value="1"/>
</dbReference>
<dbReference type="Gene3D" id="2.160.20.10">
    <property type="entry name" value="Single-stranded right-handed beta-helix, Pectin lyase-like"/>
    <property type="match status" value="1"/>
</dbReference>
<name>A0A9X4QRU5_9BACL</name>
<comment type="caution">
    <text evidence="3">The sequence shown here is derived from an EMBL/GenBank/DDBJ whole genome shotgun (WGS) entry which is preliminary data.</text>
</comment>
<dbReference type="EMBL" id="JAPDIA010000002">
    <property type="protein sequence ID" value="MDG0808633.1"/>
    <property type="molecule type" value="Genomic_DNA"/>
</dbReference>
<dbReference type="InterPro" id="IPR058094">
    <property type="entry name" value="Ig-like_OmpL47-like"/>
</dbReference>
<evidence type="ECO:0000256" key="1">
    <source>
        <dbReference type="ARBA" id="ARBA00022729"/>
    </source>
</evidence>
<dbReference type="Gene3D" id="3.30.1920.20">
    <property type="match status" value="1"/>
</dbReference>
<evidence type="ECO:0000313" key="4">
    <source>
        <dbReference type="Proteomes" id="UP001153404"/>
    </source>
</evidence>
<evidence type="ECO:0000313" key="3">
    <source>
        <dbReference type="EMBL" id="MDG0808633.1"/>
    </source>
</evidence>
<dbReference type="NCBIfam" id="NF047446">
    <property type="entry name" value="barrel_OmpL47"/>
    <property type="match status" value="1"/>
</dbReference>
<keyword evidence="1" id="KW-0732">Signal</keyword>
<dbReference type="CDD" id="cd04084">
    <property type="entry name" value="CBM6_xylanase-like"/>
    <property type="match status" value="1"/>
</dbReference>
<dbReference type="RefSeq" id="WP_277529325.1">
    <property type="nucleotide sequence ID" value="NZ_JAPDIA010000002.1"/>
</dbReference>
<dbReference type="PROSITE" id="PS51175">
    <property type="entry name" value="CBM6"/>
    <property type="match status" value="1"/>
</dbReference>
<dbReference type="InterPro" id="IPR005084">
    <property type="entry name" value="CBM6"/>
</dbReference>
<dbReference type="Pfam" id="PF12708">
    <property type="entry name" value="Pect-lyase_RHGA_epim"/>
    <property type="match status" value="1"/>
</dbReference>
<dbReference type="Gene3D" id="2.60.120.260">
    <property type="entry name" value="Galactose-binding domain-like"/>
    <property type="match status" value="1"/>
</dbReference>
<feature type="domain" description="CBM6" evidence="2">
    <location>
        <begin position="32"/>
        <end position="165"/>
    </location>
</feature>
<protein>
    <submittedName>
        <fullName evidence="3">Carbohydrate-binding protein</fullName>
    </submittedName>
</protein>
<dbReference type="InterPro" id="IPR008979">
    <property type="entry name" value="Galactose-bd-like_sf"/>
</dbReference>
<accession>A0A9X4QRU5</accession>
<dbReference type="InterPro" id="IPR024535">
    <property type="entry name" value="RHGA/B-epi-like_pectate_lyase"/>
</dbReference>
<evidence type="ECO:0000259" key="2">
    <source>
        <dbReference type="PROSITE" id="PS51175"/>
    </source>
</evidence>
<organism evidence="3 4">
    <name type="scientific">Cohnella rhizosphaerae</name>
    <dbReference type="NCBI Taxonomy" id="1457232"/>
    <lineage>
        <taxon>Bacteria</taxon>
        <taxon>Bacillati</taxon>
        <taxon>Bacillota</taxon>
        <taxon>Bacilli</taxon>
        <taxon>Bacillales</taxon>
        <taxon>Paenibacillaceae</taxon>
        <taxon>Cohnella</taxon>
    </lineage>
</organism>
<dbReference type="Proteomes" id="UP001153404">
    <property type="component" value="Unassembled WGS sequence"/>
</dbReference>
<gene>
    <name evidence="3" type="ORF">OMP40_03930</name>
</gene>
<reference evidence="3" key="1">
    <citation type="submission" date="2022-10" db="EMBL/GenBank/DDBJ databases">
        <title>Comparative genomic analysis of Cohnella hashimotonis sp. nov., isolated from the International Space Station.</title>
        <authorList>
            <person name="Simpson A."/>
            <person name="Venkateswaran K."/>
        </authorList>
    </citation>
    <scope>NUCLEOTIDE SEQUENCE</scope>
    <source>
        <strain evidence="3">DSM 28161</strain>
    </source>
</reference>
<dbReference type="Pfam" id="PF03422">
    <property type="entry name" value="CBM_6"/>
    <property type="match status" value="1"/>
</dbReference>